<dbReference type="EMBL" id="LSSM01001437">
    <property type="protein sequence ID" value="OMJ26629.1"/>
    <property type="molecule type" value="Genomic_DNA"/>
</dbReference>
<dbReference type="PANTHER" id="PTHR14149">
    <property type="entry name" value="RAS GTPASE-ACTIVATING PROTEIN WITH IQ MOTIF"/>
    <property type="match status" value="1"/>
</dbReference>
<dbReference type="Gene3D" id="1.10.506.10">
    <property type="entry name" value="GTPase Activation - p120gap, domain 1"/>
    <property type="match status" value="1"/>
</dbReference>
<evidence type="ECO:0000259" key="2">
    <source>
        <dbReference type="PROSITE" id="PS50018"/>
    </source>
</evidence>
<protein>
    <submittedName>
        <fullName evidence="3">GTPase-activating protein</fullName>
    </submittedName>
</protein>
<feature type="domain" description="Ras-GAP" evidence="2">
    <location>
        <begin position="20"/>
        <end position="210"/>
    </location>
</feature>
<comment type="caution">
    <text evidence="3">The sequence shown here is derived from an EMBL/GenBank/DDBJ whole genome shotgun (WGS) entry which is preliminary data.</text>
</comment>
<name>A0A1R1YIA0_9FUNG</name>
<feature type="compositionally biased region" description="Low complexity" evidence="1">
    <location>
        <begin position="247"/>
        <end position="264"/>
    </location>
</feature>
<dbReference type="Pfam" id="PF00616">
    <property type="entry name" value="RasGAP"/>
    <property type="match status" value="1"/>
</dbReference>
<dbReference type="InterPro" id="IPR001936">
    <property type="entry name" value="RasGAP_dom"/>
</dbReference>
<dbReference type="AlphaFoldDB" id="A0A1R1YIA0"/>
<evidence type="ECO:0000313" key="3">
    <source>
        <dbReference type="EMBL" id="OMJ26629.1"/>
    </source>
</evidence>
<dbReference type="SUPFAM" id="SSF48350">
    <property type="entry name" value="GTPase activation domain, GAP"/>
    <property type="match status" value="1"/>
</dbReference>
<feature type="region of interest" description="Disordered" evidence="1">
    <location>
        <begin position="232"/>
        <end position="320"/>
    </location>
</feature>
<dbReference type="GO" id="GO:0005938">
    <property type="term" value="C:cell cortex"/>
    <property type="evidence" value="ECO:0007669"/>
    <property type="project" value="TreeGrafter"/>
</dbReference>
<evidence type="ECO:0000256" key="1">
    <source>
        <dbReference type="SAM" id="MobiDB-lite"/>
    </source>
</evidence>
<evidence type="ECO:0000313" key="4">
    <source>
        <dbReference type="Proteomes" id="UP000187429"/>
    </source>
</evidence>
<dbReference type="GO" id="GO:0005096">
    <property type="term" value="F:GTPase activator activity"/>
    <property type="evidence" value="ECO:0007669"/>
    <property type="project" value="TreeGrafter"/>
</dbReference>
<gene>
    <name evidence="3" type="ORF">AYI69_g3969</name>
</gene>
<feature type="region of interest" description="Disordered" evidence="1">
    <location>
        <begin position="69"/>
        <end position="102"/>
    </location>
</feature>
<proteinExistence type="predicted"/>
<dbReference type="OrthoDB" id="775356at2759"/>
<feature type="compositionally biased region" description="Polar residues" evidence="1">
    <location>
        <begin position="265"/>
        <end position="311"/>
    </location>
</feature>
<dbReference type="PROSITE" id="PS50018">
    <property type="entry name" value="RAS_GTPASE_ACTIV_2"/>
    <property type="match status" value="1"/>
</dbReference>
<dbReference type="InterPro" id="IPR008936">
    <property type="entry name" value="Rho_GTPase_activation_prot"/>
</dbReference>
<reference evidence="4" key="1">
    <citation type="submission" date="2017-01" db="EMBL/GenBank/DDBJ databases">
        <authorList>
            <person name="Wang Y."/>
            <person name="White M."/>
            <person name="Kvist S."/>
            <person name="Moncalvo J.-M."/>
        </authorList>
    </citation>
    <scope>NUCLEOTIDE SEQUENCE [LARGE SCALE GENOMIC DNA]</scope>
    <source>
        <strain evidence="4">ID-206-W2</strain>
    </source>
</reference>
<dbReference type="Proteomes" id="UP000187429">
    <property type="component" value="Unassembled WGS sequence"/>
</dbReference>
<accession>A0A1R1YIA0</accession>
<organism evidence="3 4">
    <name type="scientific">Smittium culicis</name>
    <dbReference type="NCBI Taxonomy" id="133412"/>
    <lineage>
        <taxon>Eukaryota</taxon>
        <taxon>Fungi</taxon>
        <taxon>Fungi incertae sedis</taxon>
        <taxon>Zoopagomycota</taxon>
        <taxon>Kickxellomycotina</taxon>
        <taxon>Harpellomycetes</taxon>
        <taxon>Harpellales</taxon>
        <taxon>Legeriomycetaceae</taxon>
        <taxon>Smittium</taxon>
    </lineage>
</organism>
<sequence length="567" mass="64020">MNFYSKNSLKFVWGDPNYFIIRIDIQDSSEISMFLRGNNLHSNLIRFYCQDTSNSSNYSNSLISEKLVSTNDPSRESTSTPKSSSQKPLNGPNFIPSIDIKSLPTRSSDGKFNSVFDLTSEILDRIIDNYDSLPPGVKTLSNSIKESVIDFFPDKSDSFIRSLVGGFFFLRFINPSIMIPEKIFDFKDPLDPYTRRELTNIAKNIQYLANHSTSKLPTFDTPMHSPTMLPDSEAPPIYSTMDYNDATIKPKSSTKTSTPVGSSKLSVSYSQKNSLKRSSPIRTSIQDKIQRSSTLLQPNNQPNSIEQNALPKTNTSKSKLSSNTLSFDIGAIDSINKIDRPSQIKSNHINNNFSQKNNLLKIEQILEFLSHNDRNSRKNNNICNCCNNLISSEELVSNLSIATLKSKTASNTSNDLMNSKNCNSYSRSRKFNSTISNLNTINEPISSPKFTDLNSNHQNSTEINNDYRTKQEIANTLNKLVSKSVALPVKNVNEDLFIEISLRTIYLIHELILETMPYWESQSEHVLSMEICLSKLGLPPLQIEIEDDPVFKIRLQNIDPNLLNFGF</sequence>
<feature type="compositionally biased region" description="Low complexity" evidence="1">
    <location>
        <begin position="77"/>
        <end position="88"/>
    </location>
</feature>
<dbReference type="PANTHER" id="PTHR14149:SF17">
    <property type="entry name" value="GTPASE-ACTIVATING PROTEIN"/>
    <property type="match status" value="1"/>
</dbReference>
<dbReference type="GO" id="GO:0046580">
    <property type="term" value="P:negative regulation of Ras protein signal transduction"/>
    <property type="evidence" value="ECO:0007669"/>
    <property type="project" value="TreeGrafter"/>
</dbReference>
<keyword evidence="4" id="KW-1185">Reference proteome</keyword>